<proteinExistence type="predicted"/>
<organism evidence="1">
    <name type="scientific">Tupanvirus deep ocean</name>
    <dbReference type="NCBI Taxonomy" id="2126984"/>
    <lineage>
        <taxon>Viruses</taxon>
        <taxon>Varidnaviria</taxon>
        <taxon>Bamfordvirae</taxon>
        <taxon>Nucleocytoviricota</taxon>
        <taxon>Megaviricetes</taxon>
        <taxon>Imitervirales</taxon>
        <taxon>Mimiviridae</taxon>
        <taxon>Megamimivirinae</taxon>
        <taxon>Tupanvirus</taxon>
        <taxon>Tupanvirus altamarinense</taxon>
    </lineage>
</organism>
<dbReference type="KEGG" id="vg:80517382"/>
<accession>A0A6N1NMC7</accession>
<reference evidence="1" key="1">
    <citation type="submission" date="2017-06" db="EMBL/GenBank/DDBJ databases">
        <authorList>
            <person name="Assis F.L."/>
            <person name="Abrahao J.S."/>
            <person name="Silva L."/>
            <person name="Khalil J.B."/>
            <person name="Rodrigues R."/>
            <person name="Silva L.S."/>
            <person name="Boratto P."/>
            <person name="Andrade M."/>
            <person name="Kroon E.G."/>
            <person name="Ribeiro B."/>
            <person name="Bergier I."/>
            <person name="Seligmann H."/>
            <person name="Ghigo E."/>
            <person name="Colson P."/>
            <person name="Levasseur A."/>
            <person name="Raoult D."/>
            <person name="Scola B.L."/>
        </authorList>
    </citation>
    <scope>NUCLEOTIDE SEQUENCE</scope>
    <source>
        <strain evidence="1">Deep ocean</strain>
    </source>
</reference>
<dbReference type="EMBL" id="MF405918">
    <property type="protein sequence ID" value="QKU34077.1"/>
    <property type="molecule type" value="Genomic_DNA"/>
</dbReference>
<dbReference type="GeneID" id="80517382"/>
<protein>
    <submittedName>
        <fullName evidence="1">Uncharacterized protein</fullName>
    </submittedName>
</protein>
<evidence type="ECO:0000313" key="1">
    <source>
        <dbReference type="EMBL" id="QKU34077.1"/>
    </source>
</evidence>
<sequence>MDKAGLRSELASVVKKFKKNNIYKILLDASIAKKLYTENEYHIVILNKDLEAIYDSFFDVPMPSYKDNPAVLCAVKTKDEGEFEINVNGEVEYYFAVYLGGLVVMISSDTKESPRNIAWQRLLNMDQAWMALDARFAANQMSPNGLFCSPGGCVRGRENIYKSLLEYTTSGIDRDVRLIQKSFFFDPITKGGVLERIWTAIDTATDRRYEQDDAIVIKLDSDGYLLYHREYFDPAQRLSNFENPAEDDPKDCNGNNNGNCKKKCHCV</sequence>
<dbReference type="Gene3D" id="3.10.450.50">
    <property type="match status" value="1"/>
</dbReference>
<reference evidence="1" key="2">
    <citation type="journal article" date="2018" name="Nat. Commun.">
        <title>Tailed giant Tupanvirus possesses the most complete translational apparatus of the known virosphere.</title>
        <authorList>
            <person name="Abrahao J."/>
            <person name="Silva L."/>
            <person name="Silva L.S."/>
            <person name="Khalil J.Y.B."/>
            <person name="Rodrigues R."/>
            <person name="Arantes T."/>
            <person name="Assis F."/>
            <person name="Boratto P."/>
            <person name="Andrade M."/>
            <person name="Kroon E.G."/>
            <person name="Ribeiro B."/>
            <person name="Bergier I."/>
            <person name="Seligmann H."/>
            <person name="Ghigo E."/>
            <person name="Colson P."/>
            <person name="Levasseur A."/>
            <person name="Kroemer G."/>
            <person name="Raoult D."/>
            <person name="La Scola B."/>
        </authorList>
    </citation>
    <scope>NUCLEOTIDE SEQUENCE [LARGE SCALE GENOMIC DNA]</scope>
    <source>
        <strain evidence="1">Deep ocean</strain>
    </source>
</reference>
<dbReference type="RefSeq" id="YP_010780691.1">
    <property type="nucleotide sequence ID" value="NC_075038.1"/>
</dbReference>
<dbReference type="SUPFAM" id="SSF54427">
    <property type="entry name" value="NTF2-like"/>
    <property type="match status" value="1"/>
</dbReference>
<dbReference type="InterPro" id="IPR032710">
    <property type="entry name" value="NTF2-like_dom_sf"/>
</dbReference>
<name>A0A6N1NMC7_9VIRU</name>